<proteinExistence type="predicted"/>
<name>A0ABR3KZN8_TRISP</name>
<comment type="caution">
    <text evidence="3">The sequence shown here is derived from an EMBL/GenBank/DDBJ whole genome shotgun (WGS) entry which is preliminary data.</text>
</comment>
<feature type="compositionally biased region" description="Basic and acidic residues" evidence="1">
    <location>
        <begin position="18"/>
        <end position="33"/>
    </location>
</feature>
<dbReference type="Proteomes" id="UP001558632">
    <property type="component" value="Unassembled WGS sequence"/>
</dbReference>
<reference evidence="3" key="1">
    <citation type="submission" date="2024-06" db="EMBL/GenBank/DDBJ databases">
        <authorList>
            <person name="Korhonen P.K."/>
            <person name="La Rosa G."/>
            <person name="Gomez-Morales M.A."/>
            <person name="Tosini F."/>
            <person name="Sumanam S."/>
            <person name="Young N.D."/>
            <person name="Chang B.C."/>
            <person name="Gasser R.B."/>
        </authorList>
    </citation>
    <scope>NUCLEOTIDE SEQUENCE</scope>
    <source>
        <strain evidence="3">ISS534</strain>
    </source>
</reference>
<dbReference type="EMBL" id="JBEUSY010000031">
    <property type="protein sequence ID" value="KAL1246077.1"/>
    <property type="molecule type" value="Genomic_DNA"/>
</dbReference>
<evidence type="ECO:0000256" key="1">
    <source>
        <dbReference type="SAM" id="MobiDB-lite"/>
    </source>
</evidence>
<evidence type="ECO:0000313" key="4">
    <source>
        <dbReference type="Proteomes" id="UP001558632"/>
    </source>
</evidence>
<organism evidence="3 4">
    <name type="scientific">Trichinella spiralis</name>
    <name type="common">Trichina worm</name>
    <dbReference type="NCBI Taxonomy" id="6334"/>
    <lineage>
        <taxon>Eukaryota</taxon>
        <taxon>Metazoa</taxon>
        <taxon>Ecdysozoa</taxon>
        <taxon>Nematoda</taxon>
        <taxon>Enoplea</taxon>
        <taxon>Dorylaimia</taxon>
        <taxon>Trichinellida</taxon>
        <taxon>Trichinellidae</taxon>
        <taxon>Trichinella</taxon>
    </lineage>
</organism>
<accession>A0ABR3KZN8</accession>
<evidence type="ECO:0000313" key="3">
    <source>
        <dbReference type="EMBL" id="KAL1246077.1"/>
    </source>
</evidence>
<feature type="compositionally biased region" description="Acidic residues" evidence="1">
    <location>
        <begin position="1"/>
        <end position="10"/>
    </location>
</feature>
<evidence type="ECO:0000313" key="2">
    <source>
        <dbReference type="EMBL" id="KAL1245064.1"/>
    </source>
</evidence>
<keyword evidence="4" id="KW-1185">Reference proteome</keyword>
<reference evidence="3 4" key="2">
    <citation type="submission" date="2024-07" db="EMBL/GenBank/DDBJ databases">
        <title>Enhanced genomic and transcriptomic resources for Trichinella pseudospiralis and T. spiralis underpin the discovery of pronounced molecular differences between stages and species.</title>
        <authorList>
            <person name="Pasi K.K."/>
            <person name="La Rosa G."/>
            <person name="Gomez-Morales M.A."/>
            <person name="Tosini F."/>
            <person name="Sumanam S."/>
            <person name="Young N.D."/>
            <person name="Chang B.C."/>
            <person name="Robin G.B."/>
        </authorList>
    </citation>
    <scope>NUCLEOTIDE SEQUENCE [LARGE SCALE GENOMIC DNA]</scope>
    <source>
        <strain evidence="3">ISS534</strain>
    </source>
</reference>
<feature type="region of interest" description="Disordered" evidence="1">
    <location>
        <begin position="1"/>
        <end position="33"/>
    </location>
</feature>
<sequence>MKDLTQEEQSESGSSDGDDVKREQLDVKPILEEEPEARRSVAAALQLAFRKGYLDKDKKGFDQDAQLQHLKAKRYTILDKQFNDIDDKYAKKLERMGGSGHGGPIVDFKEKKNYVPNIFILEIPRQSAWQEES</sequence>
<dbReference type="Pfam" id="PF03343">
    <property type="entry name" value="SART-1"/>
    <property type="match status" value="1"/>
</dbReference>
<dbReference type="EMBL" id="JBEUSY010000120">
    <property type="protein sequence ID" value="KAL1245064.1"/>
    <property type="molecule type" value="Genomic_DNA"/>
</dbReference>
<gene>
    <name evidence="3" type="ORF">TSPI_01525</name>
    <name evidence="2" type="ORF">TSPI_07972</name>
</gene>
<protein>
    <submittedName>
        <fullName evidence="3">U4/U6.U5 tri-snRNP-associated protein</fullName>
    </submittedName>
</protein>
<dbReference type="InterPro" id="IPR005011">
    <property type="entry name" value="SNU66/SART1"/>
</dbReference>